<dbReference type="EMBL" id="JTLZ01000009">
    <property type="protein sequence ID" value="KHO22619.1"/>
    <property type="molecule type" value="Genomic_DNA"/>
</dbReference>
<evidence type="ECO:0000313" key="1">
    <source>
        <dbReference type="EMBL" id="KHO22619.1"/>
    </source>
</evidence>
<name>A0ABR4YQV7_9MYCO</name>
<organism evidence="1 2">
    <name type="scientific">Mycolicibacterium setense</name>
    <dbReference type="NCBI Taxonomy" id="431269"/>
    <lineage>
        <taxon>Bacteria</taxon>
        <taxon>Bacillati</taxon>
        <taxon>Actinomycetota</taxon>
        <taxon>Actinomycetes</taxon>
        <taxon>Mycobacteriales</taxon>
        <taxon>Mycobacteriaceae</taxon>
        <taxon>Mycolicibacterium</taxon>
    </lineage>
</organism>
<protein>
    <recommendedName>
        <fullName evidence="3">DUF1298 domain-containing protein</fullName>
    </recommendedName>
</protein>
<proteinExistence type="predicted"/>
<comment type="caution">
    <text evidence="1">The sequence shown here is derived from an EMBL/GenBank/DDBJ whole genome shotgun (WGS) entry which is preliminary data.</text>
</comment>
<evidence type="ECO:0008006" key="3">
    <source>
        <dbReference type="Google" id="ProtNLM"/>
    </source>
</evidence>
<dbReference type="Proteomes" id="UP000031004">
    <property type="component" value="Unassembled WGS sequence"/>
</dbReference>
<dbReference type="RefSeq" id="WP_039323876.1">
    <property type="nucleotide sequence ID" value="NZ_JTLZ01000009.1"/>
</dbReference>
<reference evidence="1 2" key="1">
    <citation type="submission" date="2014-11" db="EMBL/GenBank/DDBJ databases">
        <title>Mycobacterium setense Manresensis Genome.</title>
        <authorList>
            <person name="Rech G."/>
            <person name="Sumoy L."/>
        </authorList>
    </citation>
    <scope>NUCLEOTIDE SEQUENCE [LARGE SCALE GENOMIC DNA]</scope>
    <source>
        <strain evidence="1 2">Manresensis</strain>
    </source>
</reference>
<accession>A0ABR4YQV7</accession>
<gene>
    <name evidence="1" type="ORF">QQ44_20255</name>
</gene>
<keyword evidence="2" id="KW-1185">Reference proteome</keyword>
<evidence type="ECO:0000313" key="2">
    <source>
        <dbReference type="Proteomes" id="UP000031004"/>
    </source>
</evidence>
<sequence length="416" mass="44387">MRRLAAIDAQNWWMSAKFPNDQFLLYAFGGVPDDLDAALDEVRARAQRCPDLSVQVRDDCRLTYPAWVPRQVGHDQFVRHDNELGWNECLDGVAGLADHQVDATVTPWRLHVFGRVREIPGAGTGAVVVLQMSHALADGTRASALAAWLLGRPGEIAPVSSQRLRAARLPWRAVGAARTHRQLVRDTVSGAVPPPAPSRPVLHSNAAPSGQRWVRTIVRHRAQIPGPTVTVGVLAAISSALGEHLRELGDDTTALGAEVPMANPGVRHAHNHFGNVGIGLYPELAGTDRVARIVADFADRRRRAAHPAMIASSRAFAATPAPLLRWGIEQFDPTVRAPMVTGNTVVSSVNRGGTDLRLGAAHVVLTAGYPSLSLMMGLTHGVHGIGDTVAVSVHAAQSAVGDIDAYLARLDVALAG</sequence>